<gene>
    <name evidence="1" type="ORF">CWC05_21000</name>
</gene>
<feature type="non-terminal residue" evidence="1">
    <location>
        <position position="83"/>
    </location>
</feature>
<dbReference type="Proteomes" id="UP000305874">
    <property type="component" value="Unassembled WGS sequence"/>
</dbReference>
<dbReference type="AlphaFoldDB" id="A0A5S3YNH4"/>
<name>A0A5S3YNH4_9GAMM</name>
<proteinExistence type="predicted"/>
<sequence>FFDEEISYCHSAGQTAFTNEFGFYSQLLKTQTDNVACKQLIHLDLKITIWGDVFSIANLDIDVDAFLVRLAQVYRQDTLASFM</sequence>
<reference evidence="2" key="2">
    <citation type="submission" date="2019-06" db="EMBL/GenBank/DDBJ databases">
        <title>Co-occurence of chitin degradation, pigmentation and bioactivity in marine Pseudoalteromonas.</title>
        <authorList>
            <person name="Sonnenschein E.C."/>
            <person name="Bech P.K."/>
        </authorList>
    </citation>
    <scope>NUCLEOTIDE SEQUENCE [LARGE SCALE GENOMIC DNA]</scope>
    <source>
        <strain evidence="2">S2897</strain>
    </source>
</reference>
<evidence type="ECO:0000313" key="1">
    <source>
        <dbReference type="EMBL" id="TMP76988.1"/>
    </source>
</evidence>
<evidence type="ECO:0000313" key="2">
    <source>
        <dbReference type="Proteomes" id="UP000305874"/>
    </source>
</evidence>
<feature type="non-terminal residue" evidence="1">
    <location>
        <position position="1"/>
    </location>
</feature>
<protein>
    <submittedName>
        <fullName evidence="1">Uncharacterized protein</fullName>
    </submittedName>
</protein>
<comment type="caution">
    <text evidence="1">The sequence shown here is derived from an EMBL/GenBank/DDBJ whole genome shotgun (WGS) entry which is preliminary data.</text>
</comment>
<accession>A0A5S3YNH4</accession>
<organism evidence="1 2">
    <name type="scientific">Pseudoalteromonas ruthenica</name>
    <dbReference type="NCBI Taxonomy" id="151081"/>
    <lineage>
        <taxon>Bacteria</taxon>
        <taxon>Pseudomonadati</taxon>
        <taxon>Pseudomonadota</taxon>
        <taxon>Gammaproteobacteria</taxon>
        <taxon>Alteromonadales</taxon>
        <taxon>Pseudoalteromonadaceae</taxon>
        <taxon>Pseudoalteromonas</taxon>
    </lineage>
</organism>
<reference evidence="1 2" key="1">
    <citation type="submission" date="2017-12" db="EMBL/GenBank/DDBJ databases">
        <authorList>
            <person name="Paulsen S."/>
            <person name="Gram L.K."/>
        </authorList>
    </citation>
    <scope>NUCLEOTIDE SEQUENCE [LARGE SCALE GENOMIC DNA]</scope>
    <source>
        <strain evidence="1 2">S2897</strain>
    </source>
</reference>
<dbReference type="EMBL" id="PNCG01000461">
    <property type="protein sequence ID" value="TMP76988.1"/>
    <property type="molecule type" value="Genomic_DNA"/>
</dbReference>